<evidence type="ECO:0000256" key="1">
    <source>
        <dbReference type="SAM" id="MobiDB-lite"/>
    </source>
</evidence>
<feature type="non-terminal residue" evidence="2">
    <location>
        <position position="53"/>
    </location>
</feature>
<evidence type="ECO:0000313" key="2">
    <source>
        <dbReference type="EMBL" id="KAH3806253.1"/>
    </source>
</evidence>
<dbReference type="AlphaFoldDB" id="A0A9D4JF06"/>
<dbReference type="EMBL" id="JAIWYP010000006">
    <property type="protein sequence ID" value="KAH3806253.1"/>
    <property type="molecule type" value="Genomic_DNA"/>
</dbReference>
<sequence length="53" mass="6011">MSLLSRQRGYAVSKKKEAIAAKKQYEDTREPVSKPAEYGGKLGKTRGVYCIYR</sequence>
<comment type="caution">
    <text evidence="2">The sequence shown here is derived from an EMBL/GenBank/DDBJ whole genome shotgun (WGS) entry which is preliminary data.</text>
</comment>
<proteinExistence type="predicted"/>
<protein>
    <submittedName>
        <fullName evidence="2">Uncharacterized protein</fullName>
    </submittedName>
</protein>
<reference evidence="2" key="2">
    <citation type="submission" date="2020-11" db="EMBL/GenBank/DDBJ databases">
        <authorList>
            <person name="McCartney M.A."/>
            <person name="Auch B."/>
            <person name="Kono T."/>
            <person name="Mallez S."/>
            <person name="Becker A."/>
            <person name="Gohl D.M."/>
            <person name="Silverstein K.A.T."/>
            <person name="Koren S."/>
            <person name="Bechman K.B."/>
            <person name="Herman A."/>
            <person name="Abrahante J.E."/>
            <person name="Garbe J."/>
        </authorList>
    </citation>
    <scope>NUCLEOTIDE SEQUENCE</scope>
    <source>
        <strain evidence="2">Duluth1</strain>
        <tissue evidence="2">Whole animal</tissue>
    </source>
</reference>
<organism evidence="2 3">
    <name type="scientific">Dreissena polymorpha</name>
    <name type="common">Zebra mussel</name>
    <name type="synonym">Mytilus polymorpha</name>
    <dbReference type="NCBI Taxonomy" id="45954"/>
    <lineage>
        <taxon>Eukaryota</taxon>
        <taxon>Metazoa</taxon>
        <taxon>Spiralia</taxon>
        <taxon>Lophotrochozoa</taxon>
        <taxon>Mollusca</taxon>
        <taxon>Bivalvia</taxon>
        <taxon>Autobranchia</taxon>
        <taxon>Heteroconchia</taxon>
        <taxon>Euheterodonta</taxon>
        <taxon>Imparidentia</taxon>
        <taxon>Neoheterodontei</taxon>
        <taxon>Myida</taxon>
        <taxon>Dreissenoidea</taxon>
        <taxon>Dreissenidae</taxon>
        <taxon>Dreissena</taxon>
    </lineage>
</organism>
<name>A0A9D4JF06_DREPO</name>
<accession>A0A9D4JF06</accession>
<reference evidence="2" key="1">
    <citation type="journal article" date="2019" name="bioRxiv">
        <title>The Genome of the Zebra Mussel, Dreissena polymorpha: A Resource for Invasive Species Research.</title>
        <authorList>
            <person name="McCartney M.A."/>
            <person name="Auch B."/>
            <person name="Kono T."/>
            <person name="Mallez S."/>
            <person name="Zhang Y."/>
            <person name="Obille A."/>
            <person name="Becker A."/>
            <person name="Abrahante J.E."/>
            <person name="Garbe J."/>
            <person name="Badalamenti J.P."/>
            <person name="Herman A."/>
            <person name="Mangelson H."/>
            <person name="Liachko I."/>
            <person name="Sullivan S."/>
            <person name="Sone E.D."/>
            <person name="Koren S."/>
            <person name="Silverstein K.A.T."/>
            <person name="Beckman K.B."/>
            <person name="Gohl D.M."/>
        </authorList>
    </citation>
    <scope>NUCLEOTIDE SEQUENCE</scope>
    <source>
        <strain evidence="2">Duluth1</strain>
        <tissue evidence="2">Whole animal</tissue>
    </source>
</reference>
<gene>
    <name evidence="2" type="ORF">DPMN_134572</name>
</gene>
<dbReference type="Proteomes" id="UP000828390">
    <property type="component" value="Unassembled WGS sequence"/>
</dbReference>
<feature type="region of interest" description="Disordered" evidence="1">
    <location>
        <begin position="1"/>
        <end position="44"/>
    </location>
</feature>
<evidence type="ECO:0000313" key="3">
    <source>
        <dbReference type="Proteomes" id="UP000828390"/>
    </source>
</evidence>
<keyword evidence="3" id="KW-1185">Reference proteome</keyword>
<feature type="compositionally biased region" description="Basic and acidic residues" evidence="1">
    <location>
        <begin position="14"/>
        <end position="32"/>
    </location>
</feature>